<dbReference type="PANTHER" id="PTHR12801:SF115">
    <property type="entry name" value="FI18136P1-RELATED"/>
    <property type="match status" value="1"/>
</dbReference>
<dbReference type="CDD" id="cd06145">
    <property type="entry name" value="REX1_like"/>
    <property type="match status" value="1"/>
</dbReference>
<evidence type="ECO:0000256" key="7">
    <source>
        <dbReference type="SAM" id="MobiDB-lite"/>
    </source>
</evidence>
<dbReference type="EMBL" id="JAPWTK010000052">
    <property type="protein sequence ID" value="KAJ8953920.1"/>
    <property type="molecule type" value="Genomic_DNA"/>
</dbReference>
<comment type="caution">
    <text evidence="9">The sequence shown here is derived from an EMBL/GenBank/DDBJ whole genome shotgun (WGS) entry which is preliminary data.</text>
</comment>
<dbReference type="SMART" id="SM00479">
    <property type="entry name" value="EXOIII"/>
    <property type="match status" value="1"/>
</dbReference>
<dbReference type="PANTHER" id="PTHR12801">
    <property type="entry name" value="RNA EXONUCLEASE REXO1 / RECO3 FAMILY MEMBER-RELATED"/>
    <property type="match status" value="1"/>
</dbReference>
<evidence type="ECO:0000313" key="9">
    <source>
        <dbReference type="EMBL" id="KAJ8953920.1"/>
    </source>
</evidence>
<accession>A0AAV8YSV0</accession>
<dbReference type="GO" id="GO:0010629">
    <property type="term" value="P:negative regulation of gene expression"/>
    <property type="evidence" value="ECO:0007669"/>
    <property type="project" value="UniProtKB-ARBA"/>
</dbReference>
<feature type="domain" description="Exonuclease" evidence="8">
    <location>
        <begin position="209"/>
        <end position="370"/>
    </location>
</feature>
<sequence>MESRNRCWNSRPPYRPPPKIYGNQNIKPPSVEPTARAGVQQALKTDCYRPNISQREFERLLQKHLLSHEQMTKLGYPTACSAKSVNQFRRLGGVGQQQRRRAEEGLPTQGPNAKRRTCSRCARDFFTDDHGYVTQEKCCYHWGRAYPAARSARGEVLMEHTCCNEEAGSPGCCHAEAHVWDGLVSGNNGPFRDFVYPMPCSRPPPDGHGVYAVDCEMCYTARGLELAKVTMVGMDGQRVYESFVKPSSEVVDYNTRFSGVTADHLNTDTKTLHQVQEDLIRLIRQKTILVGHGLENDLRALKIVHTNVVDTAVVFPHIKGLPFKRSLKSLAASFLRREIQRGTGTDGHSSYEDAYACMELMLRHVTNEYEKDDRNKRRNY</sequence>
<keyword evidence="5" id="KW-0269">Exonuclease</keyword>
<dbReference type="GO" id="GO:0003676">
    <property type="term" value="F:nucleic acid binding"/>
    <property type="evidence" value="ECO:0007669"/>
    <property type="project" value="InterPro"/>
</dbReference>
<proteinExistence type="inferred from homology"/>
<dbReference type="InterPro" id="IPR047021">
    <property type="entry name" value="REXO1/3/4-like"/>
</dbReference>
<evidence type="ECO:0000256" key="4">
    <source>
        <dbReference type="ARBA" id="ARBA00022801"/>
    </source>
</evidence>
<evidence type="ECO:0000256" key="5">
    <source>
        <dbReference type="ARBA" id="ARBA00022839"/>
    </source>
</evidence>
<feature type="region of interest" description="Disordered" evidence="7">
    <location>
        <begin position="1"/>
        <end position="28"/>
    </location>
</feature>
<comment type="subcellular location">
    <subcellularLocation>
        <location evidence="1">Nucleus</location>
    </subcellularLocation>
</comment>
<keyword evidence="3" id="KW-0540">Nuclease</keyword>
<dbReference type="InterPro" id="IPR013520">
    <property type="entry name" value="Ribonucl_H"/>
</dbReference>
<dbReference type="SUPFAM" id="SSF53098">
    <property type="entry name" value="Ribonuclease H-like"/>
    <property type="match status" value="1"/>
</dbReference>
<evidence type="ECO:0000256" key="1">
    <source>
        <dbReference type="ARBA" id="ARBA00004123"/>
    </source>
</evidence>
<keyword evidence="4" id="KW-0378">Hydrolase</keyword>
<evidence type="ECO:0000256" key="2">
    <source>
        <dbReference type="ARBA" id="ARBA00006357"/>
    </source>
</evidence>
<dbReference type="Proteomes" id="UP001162162">
    <property type="component" value="Unassembled WGS sequence"/>
</dbReference>
<keyword evidence="10" id="KW-1185">Reference proteome</keyword>
<dbReference type="GO" id="GO:0004527">
    <property type="term" value="F:exonuclease activity"/>
    <property type="evidence" value="ECO:0007669"/>
    <property type="project" value="UniProtKB-KW"/>
</dbReference>
<comment type="similarity">
    <text evidence="2">Belongs to the REXO1/REXO3 family.</text>
</comment>
<evidence type="ECO:0000259" key="8">
    <source>
        <dbReference type="SMART" id="SM00479"/>
    </source>
</evidence>
<reference evidence="9" key="1">
    <citation type="journal article" date="2023" name="Insect Mol. Biol.">
        <title>Genome sequencing provides insights into the evolution of gene families encoding plant cell wall-degrading enzymes in longhorned beetles.</title>
        <authorList>
            <person name="Shin N.R."/>
            <person name="Okamura Y."/>
            <person name="Kirsch R."/>
            <person name="Pauchet Y."/>
        </authorList>
    </citation>
    <scope>NUCLEOTIDE SEQUENCE</scope>
    <source>
        <strain evidence="9">AMC_N1</strain>
    </source>
</reference>
<dbReference type="GO" id="GO:0005634">
    <property type="term" value="C:nucleus"/>
    <property type="evidence" value="ECO:0007669"/>
    <property type="project" value="UniProtKB-SubCell"/>
</dbReference>
<evidence type="ECO:0000313" key="10">
    <source>
        <dbReference type="Proteomes" id="UP001162162"/>
    </source>
</evidence>
<name>A0AAV8YSV0_9CUCU</name>
<dbReference type="Gene3D" id="3.30.420.10">
    <property type="entry name" value="Ribonuclease H-like superfamily/Ribonuclease H"/>
    <property type="match status" value="1"/>
</dbReference>
<dbReference type="AlphaFoldDB" id="A0AAV8YSV0"/>
<gene>
    <name evidence="9" type="ORF">NQ318_019160</name>
</gene>
<evidence type="ECO:0000256" key="6">
    <source>
        <dbReference type="ARBA" id="ARBA00023242"/>
    </source>
</evidence>
<dbReference type="FunFam" id="3.30.420.10:FF:000031">
    <property type="entry name" value="RNA exonuclease 1"/>
    <property type="match status" value="1"/>
</dbReference>
<organism evidence="9 10">
    <name type="scientific">Aromia moschata</name>
    <dbReference type="NCBI Taxonomy" id="1265417"/>
    <lineage>
        <taxon>Eukaryota</taxon>
        <taxon>Metazoa</taxon>
        <taxon>Ecdysozoa</taxon>
        <taxon>Arthropoda</taxon>
        <taxon>Hexapoda</taxon>
        <taxon>Insecta</taxon>
        <taxon>Pterygota</taxon>
        <taxon>Neoptera</taxon>
        <taxon>Endopterygota</taxon>
        <taxon>Coleoptera</taxon>
        <taxon>Polyphaga</taxon>
        <taxon>Cucujiformia</taxon>
        <taxon>Chrysomeloidea</taxon>
        <taxon>Cerambycidae</taxon>
        <taxon>Cerambycinae</taxon>
        <taxon>Callichromatini</taxon>
        <taxon>Aromia</taxon>
    </lineage>
</organism>
<protein>
    <recommendedName>
        <fullName evidence="8">Exonuclease domain-containing protein</fullName>
    </recommendedName>
</protein>
<dbReference type="InterPro" id="IPR012337">
    <property type="entry name" value="RNaseH-like_sf"/>
</dbReference>
<dbReference type="InterPro" id="IPR036397">
    <property type="entry name" value="RNaseH_sf"/>
</dbReference>
<feature type="region of interest" description="Disordered" evidence="7">
    <location>
        <begin position="93"/>
        <end position="113"/>
    </location>
</feature>
<dbReference type="Pfam" id="PF00929">
    <property type="entry name" value="RNase_T"/>
    <property type="match status" value="1"/>
</dbReference>
<keyword evidence="6" id="KW-0539">Nucleus</keyword>
<dbReference type="InterPro" id="IPR034922">
    <property type="entry name" value="REX1-like_exo"/>
</dbReference>
<evidence type="ECO:0000256" key="3">
    <source>
        <dbReference type="ARBA" id="ARBA00022722"/>
    </source>
</evidence>